<dbReference type="Pfam" id="PF13709">
    <property type="entry name" value="DUF4159"/>
    <property type="match status" value="1"/>
</dbReference>
<evidence type="ECO:0000259" key="1">
    <source>
        <dbReference type="Pfam" id="PF13709"/>
    </source>
</evidence>
<dbReference type="EMBL" id="CADCTU010000635">
    <property type="protein sequence ID" value="CAA9339082.1"/>
    <property type="molecule type" value="Genomic_DNA"/>
</dbReference>
<gene>
    <name evidence="2" type="ORF">AVDCRST_MAG11-2892</name>
</gene>
<accession>A0A6J4LRQ4</accession>
<dbReference type="InterPro" id="IPR025297">
    <property type="entry name" value="DUF4159"/>
</dbReference>
<reference evidence="2" key="1">
    <citation type="submission" date="2020-02" db="EMBL/GenBank/DDBJ databases">
        <authorList>
            <person name="Meier V. D."/>
        </authorList>
    </citation>
    <scope>NUCLEOTIDE SEQUENCE</scope>
    <source>
        <strain evidence="2">AVDCRST_MAG11</strain>
    </source>
</reference>
<protein>
    <recommendedName>
        <fullName evidence="1">DUF4159 domain-containing protein</fullName>
    </recommendedName>
</protein>
<evidence type="ECO:0000313" key="2">
    <source>
        <dbReference type="EMBL" id="CAA9339082.1"/>
    </source>
</evidence>
<dbReference type="AlphaFoldDB" id="A0A6J4LRQ4"/>
<sequence length="248" mass="27761">ATAGVAAQAAVPQVPSFGGSGDAAPAADPGNAPYDGRFTFARVRFTPLGGGMSFWGREDSKWDHDFPRAERNFAKILAEVTAVRPYMDGGNVLALDDPDIFKYPVLYLCEPGFWSPTDKEAEALRAYLTKGGFIIFDDFFGAHWTTFEESMRRVLPQARPVRLDASHPIFDSFYHIESLDMQSYGRRAPEFWGIYEDNDPSKRLLSIIGYNNDIGEDWEWSDSGTIPVDVSNQAYKLGVNYLMYAMTH</sequence>
<proteinExistence type="predicted"/>
<feature type="non-terminal residue" evidence="2">
    <location>
        <position position="1"/>
    </location>
</feature>
<dbReference type="Gene3D" id="3.40.50.12140">
    <property type="entry name" value="Domain of unknown function DUF4159"/>
    <property type="match status" value="1"/>
</dbReference>
<organism evidence="2">
    <name type="scientific">uncultured Gemmatimonadaceae bacterium</name>
    <dbReference type="NCBI Taxonomy" id="246130"/>
    <lineage>
        <taxon>Bacteria</taxon>
        <taxon>Pseudomonadati</taxon>
        <taxon>Gemmatimonadota</taxon>
        <taxon>Gemmatimonadia</taxon>
        <taxon>Gemmatimonadales</taxon>
        <taxon>Gemmatimonadaceae</taxon>
        <taxon>environmental samples</taxon>
    </lineage>
</organism>
<name>A0A6J4LRQ4_9BACT</name>
<feature type="domain" description="DUF4159" evidence="1">
    <location>
        <begin position="46"/>
        <end position="246"/>
    </location>
</feature>